<dbReference type="SUPFAM" id="SSF51322">
    <property type="entry name" value="Cyanovirin-N"/>
    <property type="match status" value="1"/>
</dbReference>
<accession>A0A0A1TDC4</accession>
<name>A0A0A1TDC4_9HYPO</name>
<dbReference type="EMBL" id="CDHN01000002">
    <property type="protein sequence ID" value="CEJ84252.1"/>
    <property type="molecule type" value="Genomic_DNA"/>
</dbReference>
<evidence type="ECO:0000259" key="1">
    <source>
        <dbReference type="Pfam" id="PF08881"/>
    </source>
</evidence>
<dbReference type="AlphaFoldDB" id="A0A0A1TDC4"/>
<dbReference type="Pfam" id="PF08881">
    <property type="entry name" value="CVNH"/>
    <property type="match status" value="1"/>
</dbReference>
<dbReference type="InterPro" id="IPR036673">
    <property type="entry name" value="Cyanovirin-N_sf"/>
</dbReference>
<dbReference type="OrthoDB" id="2947935at2759"/>
<proteinExistence type="predicted"/>
<dbReference type="InterPro" id="IPR011058">
    <property type="entry name" value="Cyanovirin-N"/>
</dbReference>
<organism evidence="2 3">
    <name type="scientific">[Torrubiella] hemipterigena</name>
    <dbReference type="NCBI Taxonomy" id="1531966"/>
    <lineage>
        <taxon>Eukaryota</taxon>
        <taxon>Fungi</taxon>
        <taxon>Dikarya</taxon>
        <taxon>Ascomycota</taxon>
        <taxon>Pezizomycotina</taxon>
        <taxon>Sordariomycetes</taxon>
        <taxon>Hypocreomycetidae</taxon>
        <taxon>Hypocreales</taxon>
        <taxon>Clavicipitaceae</taxon>
        <taxon>Clavicipitaceae incertae sedis</taxon>
        <taxon>'Torrubiella' clade</taxon>
    </lineage>
</organism>
<dbReference type="HOGENOM" id="CLU_092545_0_0_1"/>
<gene>
    <name evidence="2" type="ORF">VHEMI03424</name>
</gene>
<protein>
    <recommendedName>
        <fullName evidence="1">Cyanovirin-N domain-containing protein</fullName>
    </recommendedName>
</protein>
<evidence type="ECO:0000313" key="2">
    <source>
        <dbReference type="EMBL" id="CEJ84252.1"/>
    </source>
</evidence>
<dbReference type="Gene3D" id="2.30.60.10">
    <property type="entry name" value="Cyanovirin-N"/>
    <property type="match status" value="1"/>
</dbReference>
<keyword evidence="3" id="KW-1185">Reference proteome</keyword>
<feature type="domain" description="Cyanovirin-N" evidence="1">
    <location>
        <begin position="137"/>
        <end position="232"/>
    </location>
</feature>
<reference evidence="2 3" key="1">
    <citation type="journal article" date="2015" name="Genome Announc.">
        <title>Draft Genome Sequence and Gene Annotation of the Entomopathogenic Fungus Verticillium hemipterigenum.</title>
        <authorList>
            <person name="Horn F."/>
            <person name="Habel A."/>
            <person name="Scharf D.H."/>
            <person name="Dworschak J."/>
            <person name="Brakhage A.A."/>
            <person name="Guthke R."/>
            <person name="Hertweck C."/>
            <person name="Linde J."/>
        </authorList>
    </citation>
    <scope>NUCLEOTIDE SEQUENCE [LARGE SCALE GENOMIC DNA]</scope>
</reference>
<dbReference type="Proteomes" id="UP000039046">
    <property type="component" value="Unassembled WGS sequence"/>
</dbReference>
<sequence length="263" mass="28901">MFVPAKRTIASWPRCHSWQVFINRRVTCQYFFCSNSFQLLHLITVNFSCPSKNTARLLALKMKILLSQLLQGSLLALCVAMPSQRMQASSQPTDDLAVDDVQDQDNMPRPAKFPGFNNMIQTSDPPTDSTVPADAAFNATCRHVTLNGYGRVGETTLEADCKDRHGVWWHTAINLNNCIGNSHGSLVYSPGGNFDKTCRPCFIDGTQPGKDVLLKCNCLEKPGAVPMYTSLQIGTMVDDVLAVKPVGAQFTCGSYNGTKSPFL</sequence>
<evidence type="ECO:0000313" key="3">
    <source>
        <dbReference type="Proteomes" id="UP000039046"/>
    </source>
</evidence>